<reference evidence="12 13" key="1">
    <citation type="journal article" date="2019" name="New Phytol.">
        <title>Comparative genomics reveals unique wood-decay strategies and fruiting body development in the Schizophyllaceae.</title>
        <authorList>
            <person name="Almasi E."/>
            <person name="Sahu N."/>
            <person name="Krizsan K."/>
            <person name="Balint B."/>
            <person name="Kovacs G.M."/>
            <person name="Kiss B."/>
            <person name="Cseklye J."/>
            <person name="Drula E."/>
            <person name="Henrissat B."/>
            <person name="Nagy I."/>
            <person name="Chovatia M."/>
            <person name="Adam C."/>
            <person name="LaButti K."/>
            <person name="Lipzen A."/>
            <person name="Riley R."/>
            <person name="Grigoriev I.V."/>
            <person name="Nagy L.G."/>
        </authorList>
    </citation>
    <scope>NUCLEOTIDE SEQUENCE [LARGE SCALE GENOMIC DNA]</scope>
    <source>
        <strain evidence="12 13">NL-1724</strain>
    </source>
</reference>
<dbReference type="EC" id="1.14.14.17" evidence="4 10"/>
<dbReference type="PRINTS" id="PR00420">
    <property type="entry name" value="RNGMNOXGNASE"/>
</dbReference>
<evidence type="ECO:0000256" key="2">
    <source>
        <dbReference type="ARBA" id="ARBA00004154"/>
    </source>
</evidence>
<comment type="cofactor">
    <cofactor evidence="1 10">
        <name>FAD</name>
        <dbReference type="ChEBI" id="CHEBI:57692"/>
    </cofactor>
</comment>
<dbReference type="PANTHER" id="PTHR10835:SF0">
    <property type="entry name" value="SQUALENE MONOOXYGENASE"/>
    <property type="match status" value="1"/>
</dbReference>
<keyword evidence="13" id="KW-1185">Reference proteome</keyword>
<keyword evidence="8 10" id="KW-0560">Oxidoreductase</keyword>
<keyword evidence="6 10" id="KW-0274">FAD</keyword>
<dbReference type="PANTHER" id="PTHR10835">
    <property type="entry name" value="SQUALENE MONOOXYGENASE"/>
    <property type="match status" value="1"/>
</dbReference>
<comment type="subcellular location">
    <subcellularLocation>
        <location evidence="10">Endoplasmic reticulum membrane</location>
        <topology evidence="10">Multi-pass membrane protein</topology>
    </subcellularLocation>
    <subcellularLocation>
        <location evidence="2">Microsome membrane</location>
        <topology evidence="2">Multi-pass membrane protein</topology>
    </subcellularLocation>
</comment>
<evidence type="ECO:0000256" key="4">
    <source>
        <dbReference type="ARBA" id="ARBA00012312"/>
    </source>
</evidence>
<keyword evidence="9 10" id="KW-0472">Membrane</keyword>
<dbReference type="GO" id="GO:0006696">
    <property type="term" value="P:ergosterol biosynthetic process"/>
    <property type="evidence" value="ECO:0007669"/>
    <property type="project" value="TreeGrafter"/>
</dbReference>
<evidence type="ECO:0000256" key="6">
    <source>
        <dbReference type="ARBA" id="ARBA00022827"/>
    </source>
</evidence>
<evidence type="ECO:0000259" key="11">
    <source>
        <dbReference type="Pfam" id="PF08491"/>
    </source>
</evidence>
<dbReference type="InterPro" id="IPR036188">
    <property type="entry name" value="FAD/NAD-bd_sf"/>
</dbReference>
<keyword evidence="5 10" id="KW-0285">Flavoprotein</keyword>
<evidence type="ECO:0000256" key="7">
    <source>
        <dbReference type="ARBA" id="ARBA00022848"/>
    </source>
</evidence>
<dbReference type="GO" id="GO:0005789">
    <property type="term" value="C:endoplasmic reticulum membrane"/>
    <property type="evidence" value="ECO:0007669"/>
    <property type="project" value="UniProtKB-SubCell"/>
</dbReference>
<dbReference type="OrthoDB" id="1678617at2759"/>
<evidence type="ECO:0000256" key="9">
    <source>
        <dbReference type="ARBA" id="ARBA00023136"/>
    </source>
</evidence>
<comment type="caution">
    <text evidence="12">The sequence shown here is derived from an EMBL/GenBank/DDBJ whole genome shotgun (WGS) entry which is preliminary data.</text>
</comment>
<evidence type="ECO:0000256" key="3">
    <source>
        <dbReference type="ARBA" id="ARBA00008802"/>
    </source>
</evidence>
<organism evidence="12 13">
    <name type="scientific">Schizophyllum amplum</name>
    <dbReference type="NCBI Taxonomy" id="97359"/>
    <lineage>
        <taxon>Eukaryota</taxon>
        <taxon>Fungi</taxon>
        <taxon>Dikarya</taxon>
        <taxon>Basidiomycota</taxon>
        <taxon>Agaricomycotina</taxon>
        <taxon>Agaricomycetes</taxon>
        <taxon>Agaricomycetidae</taxon>
        <taxon>Agaricales</taxon>
        <taxon>Schizophyllaceae</taxon>
        <taxon>Schizophyllum</taxon>
    </lineage>
</organism>
<feature type="transmembrane region" description="Helical" evidence="10">
    <location>
        <begin position="503"/>
        <end position="522"/>
    </location>
</feature>
<dbReference type="AlphaFoldDB" id="A0A550CV24"/>
<accession>A0A550CV24</accession>
<evidence type="ECO:0000256" key="8">
    <source>
        <dbReference type="ARBA" id="ARBA00023002"/>
    </source>
</evidence>
<keyword evidence="10" id="KW-0256">Endoplasmic reticulum</keyword>
<dbReference type="InterPro" id="IPR013698">
    <property type="entry name" value="Squalene_epoxidase"/>
</dbReference>
<evidence type="ECO:0000256" key="10">
    <source>
        <dbReference type="RuleBase" id="RU367121"/>
    </source>
</evidence>
<feature type="domain" description="Squalene epoxidase" evidence="11">
    <location>
        <begin position="344"/>
        <end position="493"/>
    </location>
</feature>
<evidence type="ECO:0000256" key="1">
    <source>
        <dbReference type="ARBA" id="ARBA00001974"/>
    </source>
</evidence>
<dbReference type="GO" id="GO:0050660">
    <property type="term" value="F:flavin adenine dinucleotide binding"/>
    <property type="evidence" value="ECO:0007669"/>
    <property type="project" value="UniProtKB-UniRule"/>
</dbReference>
<dbReference type="EMBL" id="VDMD01000002">
    <property type="protein sequence ID" value="TRM68643.1"/>
    <property type="molecule type" value="Genomic_DNA"/>
</dbReference>
<comment type="similarity">
    <text evidence="3 10">Belongs to the squalene monooxygenase family.</text>
</comment>
<comment type="function">
    <text evidence="10">Catalyzes the stereospecific oxidation of squalene to (S)-2,3-epoxysqualene, and is considered to be a rate-limiting enzyme in steroid biosynthesis.</text>
</comment>
<gene>
    <name evidence="12" type="ORF">BD626DRAFT_451307</name>
</gene>
<evidence type="ECO:0000313" key="12">
    <source>
        <dbReference type="EMBL" id="TRM68643.1"/>
    </source>
</evidence>
<dbReference type="UniPathway" id="UPA00767">
    <property type="reaction ID" value="UER00752"/>
</dbReference>
<protein>
    <recommendedName>
        <fullName evidence="4 10">Squalene monooxygenase</fullName>
        <ecNumber evidence="4 10">1.14.14.17</ecNumber>
    </recommendedName>
</protein>
<feature type="transmembrane region" description="Helical" evidence="10">
    <location>
        <begin position="528"/>
        <end position="549"/>
    </location>
</feature>
<evidence type="ECO:0000256" key="5">
    <source>
        <dbReference type="ARBA" id="ARBA00022630"/>
    </source>
</evidence>
<dbReference type="Proteomes" id="UP000320762">
    <property type="component" value="Unassembled WGS sequence"/>
</dbReference>
<dbReference type="Gene3D" id="3.50.50.60">
    <property type="entry name" value="FAD/NAD(P)-binding domain"/>
    <property type="match status" value="2"/>
</dbReference>
<dbReference type="GO" id="GO:0004506">
    <property type="term" value="F:squalene monooxygenase activity"/>
    <property type="evidence" value="ECO:0007669"/>
    <property type="project" value="UniProtKB-UniRule"/>
</dbReference>
<dbReference type="Pfam" id="PF08491">
    <property type="entry name" value="SE"/>
    <property type="match status" value="2"/>
</dbReference>
<dbReference type="SUPFAM" id="SSF51905">
    <property type="entry name" value="FAD/NAD(P)-binding domain"/>
    <property type="match status" value="1"/>
</dbReference>
<proteinExistence type="inferred from homology"/>
<keyword evidence="10" id="KW-1133">Transmembrane helix</keyword>
<name>A0A550CV24_9AGAR</name>
<comment type="catalytic activity">
    <reaction evidence="10">
        <text>squalene + reduced [NADPH--hemoprotein reductase] + O2 = (S)-2,3-epoxysqualene + oxidized [NADPH--hemoprotein reductase] + H2O + H(+)</text>
        <dbReference type="Rhea" id="RHEA:25282"/>
        <dbReference type="Rhea" id="RHEA-COMP:11964"/>
        <dbReference type="Rhea" id="RHEA-COMP:11965"/>
        <dbReference type="ChEBI" id="CHEBI:15377"/>
        <dbReference type="ChEBI" id="CHEBI:15378"/>
        <dbReference type="ChEBI" id="CHEBI:15379"/>
        <dbReference type="ChEBI" id="CHEBI:15440"/>
        <dbReference type="ChEBI" id="CHEBI:15441"/>
        <dbReference type="ChEBI" id="CHEBI:57618"/>
        <dbReference type="ChEBI" id="CHEBI:58210"/>
        <dbReference type="EC" id="1.14.14.17"/>
    </reaction>
</comment>
<evidence type="ECO:0000313" key="13">
    <source>
        <dbReference type="Proteomes" id="UP000320762"/>
    </source>
</evidence>
<feature type="transmembrane region" description="Helical" evidence="10">
    <location>
        <begin position="474"/>
        <end position="491"/>
    </location>
</feature>
<sequence>MWKTEYDIIIVGAGVAGASLAYGLASAQPHLRICLLERSLEEPDRIVGELLQPGGVRSLEKLGMADALKNLDSAPVKGYCVLDVREGKQVHIPYPEEARGAGFHYGRFIQALRNKVRERARADASSGGVDLIEATVSNLITRDLEPQVVVGVRATRKGKTGDEQETFSAPLTIVADGCFSNFRSTVLGEENTVKPTVRSHFVGLVVRNVKLPHPNHGTVCLVQNHGPVLLYQIDQGNREGERGTGTRMLVDVSQPFPEDLKEHIATRVCSQLPEEISEPILACLADPDTRIRRMPNSFLPPAPQHVFRMSALPFPLSLLNIPWSLLSLPFSKEAKDEIYVRQQPAKHNGRKEGVMLVGDSYNMRHPLTGGGMTVALHDVVILTRLLSQQAEKSKQHPFGDWSAMNDILRKWYWERKALASTINILSVALYDLFGAEDEDLEILRTGCFKYFERGGACVSEPVSILSGMMPSPSILFYHFFSVAFYAIYILFTTADGRSFAGKVMKAFSVFRTACVVFIPLMWTEIRCWAPSAFSNVPNMLLFGLIVAGAMRLATWPKASASVGVAA</sequence>
<dbReference type="InterPro" id="IPR040125">
    <property type="entry name" value="Squalene_monox"/>
</dbReference>
<keyword evidence="10" id="KW-0812">Transmembrane</keyword>
<keyword evidence="7" id="KW-0492">Microsome</keyword>
<dbReference type="STRING" id="97359.A0A550CV24"/>
<feature type="domain" description="Squalene epoxidase" evidence="11">
    <location>
        <begin position="169"/>
        <end position="305"/>
    </location>
</feature>